<evidence type="ECO:0000256" key="12">
    <source>
        <dbReference type="RuleBase" id="RU000461"/>
    </source>
</evidence>
<feature type="compositionally biased region" description="Basic and acidic residues" evidence="13">
    <location>
        <begin position="1"/>
        <end position="15"/>
    </location>
</feature>
<feature type="compositionally biased region" description="Basic and acidic residues" evidence="13">
    <location>
        <begin position="27"/>
        <end position="45"/>
    </location>
</feature>
<dbReference type="GO" id="GO:0016020">
    <property type="term" value="C:membrane"/>
    <property type="evidence" value="ECO:0007669"/>
    <property type="project" value="UniProtKB-SubCell"/>
</dbReference>
<evidence type="ECO:0008006" key="16">
    <source>
        <dbReference type="Google" id="ProtNLM"/>
    </source>
</evidence>
<evidence type="ECO:0000256" key="6">
    <source>
        <dbReference type="ARBA" id="ARBA00022989"/>
    </source>
</evidence>
<keyword evidence="6" id="KW-1133">Transmembrane helix</keyword>
<evidence type="ECO:0000256" key="7">
    <source>
        <dbReference type="ARBA" id="ARBA00023002"/>
    </source>
</evidence>
<dbReference type="Pfam" id="PF00067">
    <property type="entry name" value="p450"/>
    <property type="match status" value="1"/>
</dbReference>
<dbReference type="GO" id="GO:0005506">
    <property type="term" value="F:iron ion binding"/>
    <property type="evidence" value="ECO:0007669"/>
    <property type="project" value="InterPro"/>
</dbReference>
<keyword evidence="8 11" id="KW-0408">Iron</keyword>
<comment type="caution">
    <text evidence="14">The sequence shown here is derived from an EMBL/GenBank/DDBJ whole genome shotgun (WGS) entry which is preliminary data.</text>
</comment>
<feature type="region of interest" description="Disordered" evidence="13">
    <location>
        <begin position="1"/>
        <end position="45"/>
    </location>
</feature>
<comment type="subcellular location">
    <subcellularLocation>
        <location evidence="1">Membrane</location>
    </subcellularLocation>
</comment>
<sequence>MERTHQAMKEGAREPRQRRRLAGSASRVEHERDGRAWPVHPGDDNRRRHRGVQALLLRRHGDHVCAANLGNGPAMHAPGVAGPCERGGLWPVREKQAGIRWLSRLKTLTMILHEVLRLYPPAITISRKTYKEMETGGVRYPAGVVVELPVLLIHHDPDLWGSDAHEFRPDRFAEGVSKAPAPFFPFGWGPRTCIGQNFALLEAKMALSMILQWFEFELAPSYTHEPRTVITLHPMHGAQIKLKAL</sequence>
<dbReference type="PANTHER" id="PTHR24282">
    <property type="entry name" value="CYTOCHROME P450 FAMILY MEMBER"/>
    <property type="match status" value="1"/>
</dbReference>
<evidence type="ECO:0000313" key="14">
    <source>
        <dbReference type="EMBL" id="KAG0551278.1"/>
    </source>
</evidence>
<evidence type="ECO:0000256" key="11">
    <source>
        <dbReference type="PIRSR" id="PIRSR602403-1"/>
    </source>
</evidence>
<dbReference type="Gene3D" id="1.10.630.10">
    <property type="entry name" value="Cytochrome P450"/>
    <property type="match status" value="1"/>
</dbReference>
<evidence type="ECO:0000256" key="2">
    <source>
        <dbReference type="ARBA" id="ARBA00010617"/>
    </source>
</evidence>
<evidence type="ECO:0000256" key="3">
    <source>
        <dbReference type="ARBA" id="ARBA00022617"/>
    </source>
</evidence>
<dbReference type="GO" id="GO:0004497">
    <property type="term" value="F:monooxygenase activity"/>
    <property type="evidence" value="ECO:0007669"/>
    <property type="project" value="UniProtKB-KW"/>
</dbReference>
<dbReference type="InterPro" id="IPR017972">
    <property type="entry name" value="Cyt_P450_CS"/>
</dbReference>
<dbReference type="PRINTS" id="PR00465">
    <property type="entry name" value="EP450IV"/>
</dbReference>
<dbReference type="GO" id="GO:0006629">
    <property type="term" value="P:lipid metabolic process"/>
    <property type="evidence" value="ECO:0007669"/>
    <property type="project" value="UniProtKB-ARBA"/>
</dbReference>
<evidence type="ECO:0000313" key="15">
    <source>
        <dbReference type="Proteomes" id="UP000807115"/>
    </source>
</evidence>
<dbReference type="AlphaFoldDB" id="A0A921V124"/>
<evidence type="ECO:0000256" key="4">
    <source>
        <dbReference type="ARBA" id="ARBA00022692"/>
    </source>
</evidence>
<dbReference type="EMBL" id="CM027680">
    <property type="protein sequence ID" value="KAG0551278.1"/>
    <property type="molecule type" value="Genomic_DNA"/>
</dbReference>
<keyword evidence="4" id="KW-0812">Transmembrane</keyword>
<keyword evidence="9 12" id="KW-0503">Monooxygenase</keyword>
<organism evidence="14 15">
    <name type="scientific">Sorghum bicolor</name>
    <name type="common">Sorghum</name>
    <name type="synonym">Sorghum vulgare</name>
    <dbReference type="NCBI Taxonomy" id="4558"/>
    <lineage>
        <taxon>Eukaryota</taxon>
        <taxon>Viridiplantae</taxon>
        <taxon>Streptophyta</taxon>
        <taxon>Embryophyta</taxon>
        <taxon>Tracheophyta</taxon>
        <taxon>Spermatophyta</taxon>
        <taxon>Magnoliopsida</taxon>
        <taxon>Liliopsida</taxon>
        <taxon>Poales</taxon>
        <taxon>Poaceae</taxon>
        <taxon>PACMAD clade</taxon>
        <taxon>Panicoideae</taxon>
        <taxon>Andropogonodae</taxon>
        <taxon>Andropogoneae</taxon>
        <taxon>Sorghinae</taxon>
        <taxon>Sorghum</taxon>
    </lineage>
</organism>
<reference evidence="14" key="2">
    <citation type="submission" date="2020-10" db="EMBL/GenBank/DDBJ databases">
        <authorList>
            <person name="Cooper E.A."/>
            <person name="Brenton Z.W."/>
            <person name="Flinn B.S."/>
            <person name="Jenkins J."/>
            <person name="Shu S."/>
            <person name="Flowers D."/>
            <person name="Luo F."/>
            <person name="Wang Y."/>
            <person name="Xia P."/>
            <person name="Barry K."/>
            <person name="Daum C."/>
            <person name="Lipzen A."/>
            <person name="Yoshinaga Y."/>
            <person name="Schmutz J."/>
            <person name="Saski C."/>
            <person name="Vermerris W."/>
            <person name="Kresovich S."/>
        </authorList>
    </citation>
    <scope>NUCLEOTIDE SEQUENCE</scope>
</reference>
<dbReference type="PRINTS" id="PR00385">
    <property type="entry name" value="P450"/>
</dbReference>
<keyword evidence="7 12" id="KW-0560">Oxidoreductase</keyword>
<evidence type="ECO:0000256" key="5">
    <source>
        <dbReference type="ARBA" id="ARBA00022723"/>
    </source>
</evidence>
<evidence type="ECO:0000256" key="9">
    <source>
        <dbReference type="ARBA" id="ARBA00023033"/>
    </source>
</evidence>
<evidence type="ECO:0000256" key="8">
    <source>
        <dbReference type="ARBA" id="ARBA00023004"/>
    </source>
</evidence>
<gene>
    <name evidence="14" type="ORF">BDA96_01G409800</name>
</gene>
<dbReference type="PANTHER" id="PTHR24282:SF181">
    <property type="entry name" value="CYTOCHROME P450 CYP72A123"/>
    <property type="match status" value="1"/>
</dbReference>
<accession>A0A921V124</accession>
<protein>
    <recommendedName>
        <fullName evidence="16">Cytochrome P450</fullName>
    </recommendedName>
</protein>
<name>A0A921V124_SORBI</name>
<dbReference type="InterPro" id="IPR036396">
    <property type="entry name" value="Cyt_P450_sf"/>
</dbReference>
<dbReference type="Proteomes" id="UP000807115">
    <property type="component" value="Chromosome 1"/>
</dbReference>
<comment type="similarity">
    <text evidence="2 12">Belongs to the cytochrome P450 family.</text>
</comment>
<evidence type="ECO:0000256" key="10">
    <source>
        <dbReference type="ARBA" id="ARBA00023136"/>
    </source>
</evidence>
<reference evidence="14" key="1">
    <citation type="journal article" date="2019" name="BMC Genomics">
        <title>A new reference genome for Sorghum bicolor reveals high levels of sequence similarity between sweet and grain genotypes: implications for the genetics of sugar metabolism.</title>
        <authorList>
            <person name="Cooper E.A."/>
            <person name="Brenton Z.W."/>
            <person name="Flinn B.S."/>
            <person name="Jenkins J."/>
            <person name="Shu S."/>
            <person name="Flowers D."/>
            <person name="Luo F."/>
            <person name="Wang Y."/>
            <person name="Xia P."/>
            <person name="Barry K."/>
            <person name="Daum C."/>
            <person name="Lipzen A."/>
            <person name="Yoshinaga Y."/>
            <person name="Schmutz J."/>
            <person name="Saski C."/>
            <person name="Vermerris W."/>
            <person name="Kresovich S."/>
        </authorList>
    </citation>
    <scope>NUCLEOTIDE SEQUENCE</scope>
</reference>
<keyword evidence="3 11" id="KW-0349">Heme</keyword>
<dbReference type="InterPro" id="IPR001128">
    <property type="entry name" value="Cyt_P450"/>
</dbReference>
<dbReference type="SUPFAM" id="SSF48264">
    <property type="entry name" value="Cytochrome P450"/>
    <property type="match status" value="1"/>
</dbReference>
<dbReference type="InterPro" id="IPR002403">
    <property type="entry name" value="Cyt_P450_E_grp-IV"/>
</dbReference>
<proteinExistence type="inferred from homology"/>
<keyword evidence="5 11" id="KW-0479">Metal-binding</keyword>
<dbReference type="PROSITE" id="PS00086">
    <property type="entry name" value="CYTOCHROME_P450"/>
    <property type="match status" value="1"/>
</dbReference>
<evidence type="ECO:0000256" key="13">
    <source>
        <dbReference type="SAM" id="MobiDB-lite"/>
    </source>
</evidence>
<evidence type="ECO:0000256" key="1">
    <source>
        <dbReference type="ARBA" id="ARBA00004370"/>
    </source>
</evidence>
<keyword evidence="10" id="KW-0472">Membrane</keyword>
<feature type="binding site" description="axial binding residue" evidence="11">
    <location>
        <position position="193"/>
    </location>
    <ligand>
        <name>heme</name>
        <dbReference type="ChEBI" id="CHEBI:30413"/>
    </ligand>
    <ligandPart>
        <name>Fe</name>
        <dbReference type="ChEBI" id="CHEBI:18248"/>
    </ligandPart>
</feature>
<dbReference type="InterPro" id="IPR050665">
    <property type="entry name" value="Cytochrome_P450_Monooxygen"/>
</dbReference>
<dbReference type="GO" id="GO:0020037">
    <property type="term" value="F:heme binding"/>
    <property type="evidence" value="ECO:0007669"/>
    <property type="project" value="InterPro"/>
</dbReference>
<dbReference type="GO" id="GO:0016705">
    <property type="term" value="F:oxidoreductase activity, acting on paired donors, with incorporation or reduction of molecular oxygen"/>
    <property type="evidence" value="ECO:0007669"/>
    <property type="project" value="InterPro"/>
</dbReference>
<comment type="cofactor">
    <cofactor evidence="11">
        <name>heme</name>
        <dbReference type="ChEBI" id="CHEBI:30413"/>
    </cofactor>
</comment>